<sequence length="82" mass="9828">MTIPLLIRTGRLINRRTVGIARWSPKGNGRRSIVMLDHILRRRARKWHMRLSLFDPQAYQFAHLTCTMLEWILLVEFIERLS</sequence>
<evidence type="ECO:0000313" key="1">
    <source>
        <dbReference type="Proteomes" id="UP000036681"/>
    </source>
</evidence>
<dbReference type="WBParaSite" id="ALUE_0001028101-mRNA-1">
    <property type="protein sequence ID" value="ALUE_0001028101-mRNA-1"/>
    <property type="gene ID" value="ALUE_0001028101"/>
</dbReference>
<name>A0A0M3I1R6_ASCLU</name>
<evidence type="ECO:0000313" key="2">
    <source>
        <dbReference type="WBParaSite" id="ALUE_0001028101-mRNA-1"/>
    </source>
</evidence>
<keyword evidence="1" id="KW-1185">Reference proteome</keyword>
<proteinExistence type="predicted"/>
<protein>
    <submittedName>
        <fullName evidence="2">Transposase</fullName>
    </submittedName>
</protein>
<dbReference type="Proteomes" id="UP000036681">
    <property type="component" value="Unplaced"/>
</dbReference>
<reference evidence="2" key="1">
    <citation type="submission" date="2017-02" db="UniProtKB">
        <authorList>
            <consortium name="WormBaseParasite"/>
        </authorList>
    </citation>
    <scope>IDENTIFICATION</scope>
</reference>
<accession>A0A0M3I1R6</accession>
<dbReference type="AlphaFoldDB" id="A0A0M3I1R6"/>
<organism evidence="1 2">
    <name type="scientific">Ascaris lumbricoides</name>
    <name type="common">Giant roundworm</name>
    <dbReference type="NCBI Taxonomy" id="6252"/>
    <lineage>
        <taxon>Eukaryota</taxon>
        <taxon>Metazoa</taxon>
        <taxon>Ecdysozoa</taxon>
        <taxon>Nematoda</taxon>
        <taxon>Chromadorea</taxon>
        <taxon>Rhabditida</taxon>
        <taxon>Spirurina</taxon>
        <taxon>Ascaridomorpha</taxon>
        <taxon>Ascaridoidea</taxon>
        <taxon>Ascarididae</taxon>
        <taxon>Ascaris</taxon>
    </lineage>
</organism>